<evidence type="ECO:0000313" key="2">
    <source>
        <dbReference type="Proteomes" id="UP000614221"/>
    </source>
</evidence>
<reference evidence="1" key="1">
    <citation type="journal article" date="2014" name="Int. J. Syst. Evol. Microbiol.">
        <title>Complete genome sequence of Corynebacterium casei LMG S-19264T (=DSM 44701T), isolated from a smear-ripened cheese.</title>
        <authorList>
            <consortium name="US DOE Joint Genome Institute (JGI-PGF)"/>
            <person name="Walter F."/>
            <person name="Albersmeier A."/>
            <person name="Kalinowski J."/>
            <person name="Ruckert C."/>
        </authorList>
    </citation>
    <scope>NUCLEOTIDE SEQUENCE</scope>
    <source>
        <strain evidence="1">JCM 19018</strain>
    </source>
</reference>
<evidence type="ECO:0000313" key="1">
    <source>
        <dbReference type="EMBL" id="GGK78206.1"/>
    </source>
</evidence>
<dbReference type="Proteomes" id="UP000614221">
    <property type="component" value="Unassembled WGS sequence"/>
</dbReference>
<organism evidence="1 2">
    <name type="scientific">Haloarcula sebkhae</name>
    <dbReference type="NCBI Taxonomy" id="932660"/>
    <lineage>
        <taxon>Archaea</taxon>
        <taxon>Methanobacteriati</taxon>
        <taxon>Methanobacteriota</taxon>
        <taxon>Stenosarchaea group</taxon>
        <taxon>Halobacteria</taxon>
        <taxon>Halobacteriales</taxon>
        <taxon>Haloarculaceae</taxon>
        <taxon>Haloarcula</taxon>
    </lineage>
</organism>
<accession>A0A830F2L3</accession>
<protein>
    <submittedName>
        <fullName evidence="1">Uncharacterized protein</fullName>
    </submittedName>
</protein>
<comment type="caution">
    <text evidence="1">The sequence shown here is derived from an EMBL/GenBank/DDBJ whole genome shotgun (WGS) entry which is preliminary data.</text>
</comment>
<dbReference type="AlphaFoldDB" id="A0A830F2L3"/>
<name>A0A830F2L3_9EURY</name>
<reference evidence="1" key="2">
    <citation type="submission" date="2020-09" db="EMBL/GenBank/DDBJ databases">
        <authorList>
            <person name="Sun Q."/>
            <person name="Ohkuma M."/>
        </authorList>
    </citation>
    <scope>NUCLEOTIDE SEQUENCE</scope>
    <source>
        <strain evidence="1">JCM 19018</strain>
    </source>
</reference>
<proteinExistence type="predicted"/>
<sequence>MESWAPDAGDDYDADPGYWRFHVLLTSPNEMSFGQLVGEPEERHKKAKTVLAWAADCIDTDVLQEIERSKPRISSKRGEMQQRPN</sequence>
<dbReference type="EMBL" id="BMPD01000006">
    <property type="protein sequence ID" value="GGK78206.1"/>
    <property type="molecule type" value="Genomic_DNA"/>
</dbReference>
<gene>
    <name evidence="1" type="ORF">GCM10009067_33380</name>
</gene>